<dbReference type="SUPFAM" id="SSF52980">
    <property type="entry name" value="Restriction endonuclease-like"/>
    <property type="match status" value="1"/>
</dbReference>
<sequence>MAVTLDKGMSMEERVRSYFMKSGYYTLRGVPFTYGKFDVTDIDLWLYDRPSPVSRHRVVVDIKNKKTPQAIERIFWAKGLAATLRLDQAIVATTDKRPDVAQFGREHGVVVLDGNFLSRLANLSLSGRMSEEDFLHAIDAFSDQKVAGDWKGRLRTAKSLVLNGLGYNEVNSWLTDARFFAEQTLIVPLHKTTACRILYLIASLVAVGFDFVMRDLAFVEQDAKVTEINSGLQFGSSGARGTAHVIDIAIGLVDQYAPEMRGLGSKIRRGVESDLEDVQTHIPAEYFARPSTAQGLYNIARELEEAAYLQTFKSPSDLSVDARSMLSVLLDFWAIDRGRFFSNMKSEANGKPERGNAPSPMPNRLL</sequence>
<proteinExistence type="predicted"/>
<evidence type="ECO:0000313" key="3">
    <source>
        <dbReference type="Proteomes" id="UP001322785"/>
    </source>
</evidence>
<dbReference type="RefSeq" id="WP_193446400.1">
    <property type="nucleotide sequence ID" value="NZ_BSOQ01000043.1"/>
</dbReference>
<dbReference type="InterPro" id="IPR011335">
    <property type="entry name" value="Restrct_endonuc-II-like"/>
</dbReference>
<feature type="region of interest" description="Disordered" evidence="1">
    <location>
        <begin position="344"/>
        <end position="366"/>
    </location>
</feature>
<accession>A0ABZ0ZL24</accession>
<gene>
    <name evidence="2" type="ORF">U5G49_004726</name>
</gene>
<evidence type="ECO:0008006" key="4">
    <source>
        <dbReference type="Google" id="ProtNLM"/>
    </source>
</evidence>
<organism evidence="2 3">
    <name type="scientific">Rhizobium indigoferae</name>
    <dbReference type="NCBI Taxonomy" id="158891"/>
    <lineage>
        <taxon>Bacteria</taxon>
        <taxon>Pseudomonadati</taxon>
        <taxon>Pseudomonadota</taxon>
        <taxon>Alphaproteobacteria</taxon>
        <taxon>Hyphomicrobiales</taxon>
        <taxon>Rhizobiaceae</taxon>
        <taxon>Rhizobium/Agrobacterium group</taxon>
        <taxon>Rhizobium</taxon>
    </lineage>
</organism>
<keyword evidence="3" id="KW-1185">Reference proteome</keyword>
<dbReference type="EMBL" id="CP140635">
    <property type="protein sequence ID" value="WQN39522.1"/>
    <property type="molecule type" value="Genomic_DNA"/>
</dbReference>
<evidence type="ECO:0000313" key="2">
    <source>
        <dbReference type="EMBL" id="WQN39522.1"/>
    </source>
</evidence>
<reference evidence="2 3" key="1">
    <citation type="submission" date="2023-12" db="EMBL/GenBank/DDBJ databases">
        <authorList>
            <person name="Menendez E."/>
            <person name="Kaur S."/>
            <person name="Flores-Felix J.D."/>
            <person name="diCenzo G.C."/>
            <person name="Peix A."/>
            <person name="Velazquez E."/>
        </authorList>
    </citation>
    <scope>NUCLEOTIDE SEQUENCE [LARGE SCALE GENOMIC DNA]</scope>
    <source>
        <strain evidence="2 3">CIP 108029</strain>
    </source>
</reference>
<dbReference type="Proteomes" id="UP001322785">
    <property type="component" value="Chromosome"/>
</dbReference>
<name>A0ABZ0ZL24_9HYPH</name>
<protein>
    <recommendedName>
        <fullName evidence="4">Restriction endonuclease type IV Mrr domain-containing protein</fullName>
    </recommendedName>
</protein>
<evidence type="ECO:0000256" key="1">
    <source>
        <dbReference type="SAM" id="MobiDB-lite"/>
    </source>
</evidence>